<dbReference type="Proteomes" id="UP000189701">
    <property type="component" value="Unplaced"/>
</dbReference>
<name>A0A1U7WWD9_NICSY</name>
<dbReference type="KEGG" id="nsy:104227884"/>
<keyword evidence="1" id="KW-1185">Reference proteome</keyword>
<sequence length="118" mass="13294">MEFVYCPTVFLYDVLRAAENFRKISCIYDSLGLCLNAPALGMERVLPNYSTEVFAACQFACDCVFGKAPFKGRLGALNSRYAQGPGNSWTTRVYCRQPYSVFRQEAVSTARIRDHLVT</sequence>
<accession>A0A1U7WWD9</accession>
<evidence type="ECO:0000313" key="2">
    <source>
        <dbReference type="RefSeq" id="XP_009778555.1"/>
    </source>
</evidence>
<reference evidence="2" key="2">
    <citation type="submission" date="2025-08" db="UniProtKB">
        <authorList>
            <consortium name="RefSeq"/>
        </authorList>
    </citation>
    <scope>IDENTIFICATION</scope>
    <source>
        <tissue evidence="2">Leaf</tissue>
    </source>
</reference>
<evidence type="ECO:0000313" key="1">
    <source>
        <dbReference type="Proteomes" id="UP000189701"/>
    </source>
</evidence>
<protein>
    <submittedName>
        <fullName evidence="2">Uncharacterized protein LOC104227884</fullName>
    </submittedName>
</protein>
<gene>
    <name evidence="2" type="primary">LOC104227884</name>
</gene>
<proteinExistence type="predicted"/>
<dbReference type="GeneID" id="104227884"/>
<dbReference type="AlphaFoldDB" id="A0A1U7WWD9"/>
<dbReference type="RefSeq" id="XP_009778555.1">
    <property type="nucleotide sequence ID" value="XM_009780253.1"/>
</dbReference>
<organism evidence="1 2">
    <name type="scientific">Nicotiana sylvestris</name>
    <name type="common">Wood tobacco</name>
    <name type="synonym">South American tobacco</name>
    <dbReference type="NCBI Taxonomy" id="4096"/>
    <lineage>
        <taxon>Eukaryota</taxon>
        <taxon>Viridiplantae</taxon>
        <taxon>Streptophyta</taxon>
        <taxon>Embryophyta</taxon>
        <taxon>Tracheophyta</taxon>
        <taxon>Spermatophyta</taxon>
        <taxon>Magnoliopsida</taxon>
        <taxon>eudicotyledons</taxon>
        <taxon>Gunneridae</taxon>
        <taxon>Pentapetalae</taxon>
        <taxon>asterids</taxon>
        <taxon>lamiids</taxon>
        <taxon>Solanales</taxon>
        <taxon>Solanaceae</taxon>
        <taxon>Nicotianoideae</taxon>
        <taxon>Nicotianeae</taxon>
        <taxon>Nicotiana</taxon>
    </lineage>
</organism>
<reference evidence="1" key="1">
    <citation type="journal article" date="2013" name="Genome Biol.">
        <title>Reference genomes and transcriptomes of Nicotiana sylvestris and Nicotiana tomentosiformis.</title>
        <authorList>
            <person name="Sierro N."/>
            <person name="Battey J.N."/>
            <person name="Ouadi S."/>
            <person name="Bovet L."/>
            <person name="Goepfert S."/>
            <person name="Bakaher N."/>
            <person name="Peitsch M.C."/>
            <person name="Ivanov N.V."/>
        </authorList>
    </citation>
    <scope>NUCLEOTIDE SEQUENCE [LARGE SCALE GENOMIC DNA]</scope>
</reference>